<accession>A0AAX4HUN2</accession>
<keyword evidence="3" id="KW-1185">Reference proteome</keyword>
<organism evidence="2 3">
    <name type="scientific">Peredibacter starrii</name>
    <dbReference type="NCBI Taxonomy" id="28202"/>
    <lineage>
        <taxon>Bacteria</taxon>
        <taxon>Pseudomonadati</taxon>
        <taxon>Bdellovibrionota</taxon>
        <taxon>Bacteriovoracia</taxon>
        <taxon>Bacteriovoracales</taxon>
        <taxon>Bacteriovoracaceae</taxon>
        <taxon>Peredibacter</taxon>
    </lineage>
</organism>
<evidence type="ECO:0000256" key="1">
    <source>
        <dbReference type="SAM" id="MobiDB-lite"/>
    </source>
</evidence>
<proteinExistence type="predicted"/>
<feature type="region of interest" description="Disordered" evidence="1">
    <location>
        <begin position="21"/>
        <end position="42"/>
    </location>
</feature>
<reference evidence="2 3" key="1">
    <citation type="submission" date="2023-11" db="EMBL/GenBank/DDBJ databases">
        <title>Peredibacter starrii A3.12.</title>
        <authorList>
            <person name="Mitchell R.J."/>
        </authorList>
    </citation>
    <scope>NUCLEOTIDE SEQUENCE [LARGE SCALE GENOMIC DNA]</scope>
    <source>
        <strain evidence="2 3">A3.12</strain>
    </source>
</reference>
<gene>
    <name evidence="2" type="ORF">SOO65_08025</name>
</gene>
<dbReference type="AlphaFoldDB" id="A0AAX4HUN2"/>
<dbReference type="Proteomes" id="UP001324634">
    <property type="component" value="Chromosome"/>
</dbReference>
<dbReference type="KEGG" id="psti:SOO65_08025"/>
<sequence length="42" mass="4662">MNNHQLSLLSTLIGSLLIKDDEEGKDINDREAPTVLPEPDET</sequence>
<evidence type="ECO:0000313" key="3">
    <source>
        <dbReference type="Proteomes" id="UP001324634"/>
    </source>
</evidence>
<name>A0AAX4HUN2_9BACT</name>
<evidence type="ECO:0000313" key="2">
    <source>
        <dbReference type="EMBL" id="WPU66691.1"/>
    </source>
</evidence>
<protein>
    <submittedName>
        <fullName evidence="2">Uncharacterized protein</fullName>
    </submittedName>
</protein>
<dbReference type="EMBL" id="CP139487">
    <property type="protein sequence ID" value="WPU66691.1"/>
    <property type="molecule type" value="Genomic_DNA"/>
</dbReference>
<dbReference type="RefSeq" id="WP_321399156.1">
    <property type="nucleotide sequence ID" value="NZ_CP139487.1"/>
</dbReference>